<sequence>MDRRLENQETRFFWLEKRVFSSTDDRYNWNCLWNGCKAAQFGDADLLITHLRSHAERSCQNVCPVKGCEFDEFTENEDVQRHILVHIHQVKLMARGLQTLKAKYKGQMKTLECKFSINTKLLYDGRTMICEWDECWMRFSDISLYQAHLEQHVKETPMDDSIKGYMCAWNQCKTSRVRKSLLLEHARTHVGGKTSACPMCGSLFSSDRILFQHLARSDADQASLCCSHCHKTFATNDLLSAHIRRHLKANPCVTCAAIFDSPAALKRHNITVHHGCKLYRCDLCKSSHGSASDLERHKTAVHSASPSIFCSKCDASFRWRKQLLAHEKVHNNEPAEVYSCHLCDSNYKTGFSLSRHLKSTHRLAIPTGFSRYQYKLCSDGHKRLATKVFVKESKASVFAESQTNYENIVLI</sequence>
<organism evidence="7 8">
    <name type="scientific">Steinernema carpocapsae</name>
    <name type="common">Entomopathogenic nematode</name>
    <dbReference type="NCBI Taxonomy" id="34508"/>
    <lineage>
        <taxon>Eukaryota</taxon>
        <taxon>Metazoa</taxon>
        <taxon>Ecdysozoa</taxon>
        <taxon>Nematoda</taxon>
        <taxon>Chromadorea</taxon>
        <taxon>Rhabditida</taxon>
        <taxon>Tylenchina</taxon>
        <taxon>Panagrolaimomorpha</taxon>
        <taxon>Strongyloidoidea</taxon>
        <taxon>Steinernematidae</taxon>
        <taxon>Steinernema</taxon>
    </lineage>
</organism>
<proteinExistence type="predicted"/>
<reference evidence="7 8" key="1">
    <citation type="journal article" date="2015" name="Genome Biol.">
        <title>Comparative genomics of Steinernema reveals deeply conserved gene regulatory networks.</title>
        <authorList>
            <person name="Dillman A.R."/>
            <person name="Macchietto M."/>
            <person name="Porter C.F."/>
            <person name="Rogers A."/>
            <person name="Williams B."/>
            <person name="Antoshechkin I."/>
            <person name="Lee M.M."/>
            <person name="Goodwin Z."/>
            <person name="Lu X."/>
            <person name="Lewis E.E."/>
            <person name="Goodrich-Blair H."/>
            <person name="Stock S.P."/>
            <person name="Adams B.J."/>
            <person name="Sternberg P.W."/>
            <person name="Mortazavi A."/>
        </authorList>
    </citation>
    <scope>NUCLEOTIDE SEQUENCE [LARGE SCALE GENOMIC DNA]</scope>
    <source>
        <strain evidence="7 8">ALL</strain>
    </source>
</reference>
<feature type="domain" description="C2H2-type" evidence="6">
    <location>
        <begin position="224"/>
        <end position="251"/>
    </location>
</feature>
<name>A0A4U5NH51_STECR</name>
<keyword evidence="1" id="KW-0479">Metal-binding</keyword>
<dbReference type="GO" id="GO:0008270">
    <property type="term" value="F:zinc ion binding"/>
    <property type="evidence" value="ECO:0007669"/>
    <property type="project" value="UniProtKB-KW"/>
</dbReference>
<evidence type="ECO:0000256" key="3">
    <source>
        <dbReference type="ARBA" id="ARBA00022771"/>
    </source>
</evidence>
<feature type="domain" description="C2H2-type" evidence="6">
    <location>
        <begin position="308"/>
        <end position="335"/>
    </location>
</feature>
<protein>
    <recommendedName>
        <fullName evidence="6">C2H2-type domain-containing protein</fullName>
    </recommendedName>
</protein>
<reference evidence="7 8" key="2">
    <citation type="journal article" date="2019" name="G3 (Bethesda)">
        <title>Hybrid Assembly of the Genome of the Entomopathogenic Nematode Steinernema carpocapsae Identifies the X-Chromosome.</title>
        <authorList>
            <person name="Serra L."/>
            <person name="Macchietto M."/>
            <person name="Macias-Munoz A."/>
            <person name="McGill C.J."/>
            <person name="Rodriguez I.M."/>
            <person name="Rodriguez B."/>
            <person name="Murad R."/>
            <person name="Mortazavi A."/>
        </authorList>
    </citation>
    <scope>NUCLEOTIDE SEQUENCE [LARGE SCALE GENOMIC DNA]</scope>
    <source>
        <strain evidence="7 8">ALL</strain>
    </source>
</reference>
<keyword evidence="8" id="KW-1185">Reference proteome</keyword>
<keyword evidence="2" id="KW-0677">Repeat</keyword>
<dbReference type="GO" id="GO:0043565">
    <property type="term" value="F:sequence-specific DNA binding"/>
    <property type="evidence" value="ECO:0007669"/>
    <property type="project" value="TreeGrafter"/>
</dbReference>
<dbReference type="OrthoDB" id="10039931at2759"/>
<feature type="domain" description="C2H2-type" evidence="6">
    <location>
        <begin position="128"/>
        <end position="157"/>
    </location>
</feature>
<dbReference type="PANTHER" id="PTHR24408">
    <property type="entry name" value="ZINC FINGER PROTEIN"/>
    <property type="match status" value="1"/>
</dbReference>
<dbReference type="PROSITE" id="PS00028">
    <property type="entry name" value="ZINC_FINGER_C2H2_1"/>
    <property type="match status" value="5"/>
</dbReference>
<dbReference type="PROSITE" id="PS50157">
    <property type="entry name" value="ZINC_FINGER_C2H2_2"/>
    <property type="match status" value="6"/>
</dbReference>
<dbReference type="InterPro" id="IPR036236">
    <property type="entry name" value="Znf_C2H2_sf"/>
</dbReference>
<keyword evidence="3 5" id="KW-0863">Zinc-finger</keyword>
<feature type="domain" description="C2H2-type" evidence="6">
    <location>
        <begin position="165"/>
        <end position="194"/>
    </location>
</feature>
<dbReference type="Proteomes" id="UP000298663">
    <property type="component" value="Unassembled WGS sequence"/>
</dbReference>
<evidence type="ECO:0000256" key="1">
    <source>
        <dbReference type="ARBA" id="ARBA00022723"/>
    </source>
</evidence>
<evidence type="ECO:0000313" key="8">
    <source>
        <dbReference type="Proteomes" id="UP000298663"/>
    </source>
</evidence>
<dbReference type="SMART" id="SM00355">
    <property type="entry name" value="ZnF_C2H2"/>
    <property type="match status" value="9"/>
</dbReference>
<gene>
    <name evidence="7" type="ORF">L596_016115</name>
</gene>
<dbReference type="PANTHER" id="PTHR24408:SF58">
    <property type="entry name" value="TRANSCRIPTION FACTOR (TFIIIA), PUTATIVE (AFU_ORTHOLOGUE AFUA_1G05150)-RELATED"/>
    <property type="match status" value="1"/>
</dbReference>
<dbReference type="SUPFAM" id="SSF57667">
    <property type="entry name" value="beta-beta-alpha zinc fingers"/>
    <property type="match status" value="4"/>
</dbReference>
<dbReference type="STRING" id="34508.A0A4U5NH51"/>
<evidence type="ECO:0000259" key="6">
    <source>
        <dbReference type="PROSITE" id="PS50157"/>
    </source>
</evidence>
<dbReference type="GO" id="GO:0000981">
    <property type="term" value="F:DNA-binding transcription factor activity, RNA polymerase II-specific"/>
    <property type="evidence" value="ECO:0007669"/>
    <property type="project" value="TreeGrafter"/>
</dbReference>
<feature type="domain" description="C2H2-type" evidence="6">
    <location>
        <begin position="279"/>
        <end position="307"/>
    </location>
</feature>
<dbReference type="InterPro" id="IPR013087">
    <property type="entry name" value="Znf_C2H2_type"/>
</dbReference>
<keyword evidence="4" id="KW-0862">Zinc</keyword>
<accession>A0A4U5NH51</accession>
<evidence type="ECO:0000256" key="4">
    <source>
        <dbReference type="ARBA" id="ARBA00022833"/>
    </source>
</evidence>
<comment type="caution">
    <text evidence="7">The sequence shown here is derived from an EMBL/GenBank/DDBJ whole genome shotgun (WGS) entry which is preliminary data.</text>
</comment>
<dbReference type="AlphaFoldDB" id="A0A4U5NH51"/>
<dbReference type="GO" id="GO:0005634">
    <property type="term" value="C:nucleus"/>
    <property type="evidence" value="ECO:0007669"/>
    <property type="project" value="TreeGrafter"/>
</dbReference>
<dbReference type="Pfam" id="PF00096">
    <property type="entry name" value="zf-C2H2"/>
    <property type="match status" value="1"/>
</dbReference>
<feature type="domain" description="C2H2-type" evidence="6">
    <location>
        <begin position="338"/>
        <end position="366"/>
    </location>
</feature>
<evidence type="ECO:0000313" key="7">
    <source>
        <dbReference type="EMBL" id="TKR82378.1"/>
    </source>
</evidence>
<evidence type="ECO:0000256" key="2">
    <source>
        <dbReference type="ARBA" id="ARBA00022737"/>
    </source>
</evidence>
<dbReference type="Gene3D" id="3.30.160.60">
    <property type="entry name" value="Classic Zinc Finger"/>
    <property type="match status" value="4"/>
</dbReference>
<evidence type="ECO:0000256" key="5">
    <source>
        <dbReference type="PROSITE-ProRule" id="PRU00042"/>
    </source>
</evidence>
<dbReference type="EMBL" id="AZBU02000004">
    <property type="protein sequence ID" value="TKR82378.1"/>
    <property type="molecule type" value="Genomic_DNA"/>
</dbReference>